<sequence length="73" mass="8801">MNKEIEQEIKNLMFKEIKKLRTYAINYHNYKKNVQFNDIDIQNINNGIENKSKKSNINSIMREHNYAKKLSIL</sequence>
<dbReference type="EMBL" id="AP026933">
    <property type="protein sequence ID" value="BDT02730.1"/>
    <property type="molecule type" value="Genomic_DNA"/>
</dbReference>
<organism evidence="1 2">
    <name type="scientific">Spiroplasma ixodetis</name>
    <dbReference type="NCBI Taxonomy" id="2141"/>
    <lineage>
        <taxon>Bacteria</taxon>
        <taxon>Bacillati</taxon>
        <taxon>Mycoplasmatota</taxon>
        <taxon>Mollicutes</taxon>
        <taxon>Entomoplasmatales</taxon>
        <taxon>Spiroplasmataceae</taxon>
        <taxon>Spiroplasma</taxon>
    </lineage>
</organism>
<dbReference type="Proteomes" id="UP001163387">
    <property type="component" value="Chromosome"/>
</dbReference>
<name>A0ABM8BSY6_9MOLU</name>
<evidence type="ECO:0000313" key="2">
    <source>
        <dbReference type="Proteomes" id="UP001163387"/>
    </source>
</evidence>
<protein>
    <submittedName>
        <fullName evidence="1">Uncharacterized protein</fullName>
    </submittedName>
</protein>
<dbReference type="RefSeq" id="WP_281748988.1">
    <property type="nucleotide sequence ID" value="NZ_AP026933.1"/>
</dbReference>
<gene>
    <name evidence="1" type="ORF">SHM_03760</name>
</gene>
<reference evidence="1 2" key="1">
    <citation type="journal article" date="2022" name="Front. Microbiol.">
        <title>Male-killing mechanisms vary between Spiroplasma species.</title>
        <authorList>
            <person name="Arai H."/>
            <person name="Inoue M."/>
            <person name="Kageyama D."/>
        </authorList>
    </citation>
    <scope>NUCLEOTIDE SEQUENCE [LARGE SCALE GENOMIC DNA]</scope>
    <source>
        <strain evidence="2">sHm</strain>
    </source>
</reference>
<proteinExistence type="predicted"/>
<accession>A0ABM8BSY6</accession>
<keyword evidence="2" id="KW-1185">Reference proteome</keyword>
<evidence type="ECO:0000313" key="1">
    <source>
        <dbReference type="EMBL" id="BDT02730.1"/>
    </source>
</evidence>